<dbReference type="Pfam" id="PF00565">
    <property type="entry name" value="SNase"/>
    <property type="match status" value="1"/>
</dbReference>
<gene>
    <name evidence="6" type="ORF">A3H78_00775</name>
</gene>
<dbReference type="PANTHER" id="PTHR12302">
    <property type="entry name" value="EBNA2 BINDING PROTEIN P100"/>
    <property type="match status" value="1"/>
</dbReference>
<dbReference type="PANTHER" id="PTHR12302:SF3">
    <property type="entry name" value="SERINE_THREONINE-PROTEIN KINASE 31"/>
    <property type="match status" value="1"/>
</dbReference>
<feature type="domain" description="TNase-like" evidence="5">
    <location>
        <begin position="100"/>
        <end position="228"/>
    </location>
</feature>
<keyword evidence="4" id="KW-1133">Transmembrane helix</keyword>
<accession>A0A1F7JHA7</accession>
<sequence>MESSQKWYHTNIGIATLLVLFFPIGLYLMWKHAHWDNRLKYGITGFWTIFILLGLVSGGSDSKNDQKVTSTQNVTITSPIEPSIVPTLQTIVTTSQSTHNGVFARVVKVVDGDTIKLDTGEVVRYIGIDTPESVDPRKPVQCYAKEASAKNKELVEGKTVELEKDISETDKYRRLLRYIWVGNTLINEYLVREGYAHASSYPPDIKYQDRFTQAQQLARQEQKGLWGVTCATNPTIAPTTGVKQQTITNTNQNQKNTGGYTCDCSKTCPSMSCDEAQFQLKSCGCTARDNDGDGVACDVQCG</sequence>
<evidence type="ECO:0000313" key="7">
    <source>
        <dbReference type="Proteomes" id="UP000177418"/>
    </source>
</evidence>
<comment type="caution">
    <text evidence="6">The sequence shown here is derived from an EMBL/GenBank/DDBJ whole genome shotgun (WGS) entry which is preliminary data.</text>
</comment>
<dbReference type="GO" id="GO:0004519">
    <property type="term" value="F:endonuclease activity"/>
    <property type="evidence" value="ECO:0007669"/>
    <property type="project" value="UniProtKB-KW"/>
</dbReference>
<dbReference type="AlphaFoldDB" id="A0A1F7JHA7"/>
<evidence type="ECO:0000313" key="6">
    <source>
        <dbReference type="EMBL" id="OGK54994.1"/>
    </source>
</evidence>
<reference evidence="6 7" key="1">
    <citation type="journal article" date="2016" name="Nat. Commun.">
        <title>Thousands of microbial genomes shed light on interconnected biogeochemical processes in an aquifer system.</title>
        <authorList>
            <person name="Anantharaman K."/>
            <person name="Brown C.T."/>
            <person name="Hug L.A."/>
            <person name="Sharon I."/>
            <person name="Castelle C.J."/>
            <person name="Probst A.J."/>
            <person name="Thomas B.C."/>
            <person name="Singh A."/>
            <person name="Wilkins M.J."/>
            <person name="Karaoz U."/>
            <person name="Brodie E.L."/>
            <person name="Williams K.H."/>
            <person name="Hubbard S.S."/>
            <person name="Banfield J.F."/>
        </authorList>
    </citation>
    <scope>NUCLEOTIDE SEQUENCE [LARGE SCALE GENOMIC DNA]</scope>
</reference>
<evidence type="ECO:0000259" key="5">
    <source>
        <dbReference type="PROSITE" id="PS50830"/>
    </source>
</evidence>
<evidence type="ECO:0000256" key="3">
    <source>
        <dbReference type="ARBA" id="ARBA00022801"/>
    </source>
</evidence>
<organism evidence="6 7">
    <name type="scientific">Candidatus Roizmanbacteria bacterium RIFCSPLOWO2_02_FULL_36_11</name>
    <dbReference type="NCBI Taxonomy" id="1802071"/>
    <lineage>
        <taxon>Bacteria</taxon>
        <taxon>Candidatus Roizmaniibacteriota</taxon>
    </lineage>
</organism>
<dbReference type="InterPro" id="IPR035437">
    <property type="entry name" value="SNase_OB-fold_sf"/>
</dbReference>
<keyword evidence="3" id="KW-0378">Hydrolase</keyword>
<keyword evidence="2" id="KW-0255">Endonuclease</keyword>
<dbReference type="PROSITE" id="PS50830">
    <property type="entry name" value="TNASE_3"/>
    <property type="match status" value="1"/>
</dbReference>
<dbReference type="SMART" id="SM00318">
    <property type="entry name" value="SNc"/>
    <property type="match status" value="1"/>
</dbReference>
<dbReference type="EMBL" id="MGAV01000012">
    <property type="protein sequence ID" value="OGK54994.1"/>
    <property type="molecule type" value="Genomic_DNA"/>
</dbReference>
<keyword evidence="1" id="KW-0540">Nuclease</keyword>
<dbReference type="Proteomes" id="UP000177418">
    <property type="component" value="Unassembled WGS sequence"/>
</dbReference>
<evidence type="ECO:0000256" key="2">
    <source>
        <dbReference type="ARBA" id="ARBA00022759"/>
    </source>
</evidence>
<proteinExistence type="predicted"/>
<keyword evidence="4" id="KW-0472">Membrane</keyword>
<dbReference type="InterPro" id="IPR016071">
    <property type="entry name" value="Staphylococal_nuclease_OB-fold"/>
</dbReference>
<evidence type="ECO:0000256" key="4">
    <source>
        <dbReference type="SAM" id="Phobius"/>
    </source>
</evidence>
<evidence type="ECO:0000256" key="1">
    <source>
        <dbReference type="ARBA" id="ARBA00022722"/>
    </source>
</evidence>
<feature type="transmembrane region" description="Helical" evidence="4">
    <location>
        <begin position="12"/>
        <end position="29"/>
    </location>
</feature>
<feature type="transmembrane region" description="Helical" evidence="4">
    <location>
        <begin position="41"/>
        <end position="60"/>
    </location>
</feature>
<dbReference type="GO" id="GO:0016787">
    <property type="term" value="F:hydrolase activity"/>
    <property type="evidence" value="ECO:0007669"/>
    <property type="project" value="UniProtKB-KW"/>
</dbReference>
<dbReference type="Gene3D" id="2.40.50.90">
    <property type="match status" value="1"/>
</dbReference>
<protein>
    <recommendedName>
        <fullName evidence="5">TNase-like domain-containing protein</fullName>
    </recommendedName>
</protein>
<dbReference type="SUPFAM" id="SSF50199">
    <property type="entry name" value="Staphylococcal nuclease"/>
    <property type="match status" value="1"/>
</dbReference>
<name>A0A1F7JHA7_9BACT</name>
<keyword evidence="4" id="KW-0812">Transmembrane</keyword>